<accession>A0A2P2QG58</accession>
<reference evidence="1" key="1">
    <citation type="submission" date="2018-02" db="EMBL/GenBank/DDBJ databases">
        <title>Rhizophora mucronata_Transcriptome.</title>
        <authorList>
            <person name="Meera S.P."/>
            <person name="Sreeshan A."/>
            <person name="Augustine A."/>
        </authorList>
    </citation>
    <scope>NUCLEOTIDE SEQUENCE</scope>
    <source>
        <tissue evidence="1">Leaf</tissue>
    </source>
</reference>
<name>A0A2P2QG58_RHIMU</name>
<sequence length="14" mass="1578">MDDSDSQIKLLLLS</sequence>
<proteinExistence type="predicted"/>
<organism evidence="1">
    <name type="scientific">Rhizophora mucronata</name>
    <name type="common">Asiatic mangrove</name>
    <dbReference type="NCBI Taxonomy" id="61149"/>
    <lineage>
        <taxon>Eukaryota</taxon>
        <taxon>Viridiplantae</taxon>
        <taxon>Streptophyta</taxon>
        <taxon>Embryophyta</taxon>
        <taxon>Tracheophyta</taxon>
        <taxon>Spermatophyta</taxon>
        <taxon>Magnoliopsida</taxon>
        <taxon>eudicotyledons</taxon>
        <taxon>Gunneridae</taxon>
        <taxon>Pentapetalae</taxon>
        <taxon>rosids</taxon>
        <taxon>fabids</taxon>
        <taxon>Malpighiales</taxon>
        <taxon>Rhizophoraceae</taxon>
        <taxon>Rhizophora</taxon>
    </lineage>
</organism>
<dbReference type="EMBL" id="GGEC01085499">
    <property type="protein sequence ID" value="MBX65983.1"/>
    <property type="molecule type" value="Transcribed_RNA"/>
</dbReference>
<protein>
    <submittedName>
        <fullName evidence="1">Uncharacterized protein</fullName>
    </submittedName>
</protein>
<evidence type="ECO:0000313" key="1">
    <source>
        <dbReference type="EMBL" id="MBX65983.1"/>
    </source>
</evidence>